<dbReference type="PANTHER" id="PTHR22642">
    <property type="entry name" value="IMIDAZOLONEPROPIONASE"/>
    <property type="match status" value="1"/>
</dbReference>
<dbReference type="Gene3D" id="2.30.40.10">
    <property type="entry name" value="Urease, subunit C, domain 1"/>
    <property type="match status" value="1"/>
</dbReference>
<dbReference type="InterPro" id="IPR011059">
    <property type="entry name" value="Metal-dep_hydrolase_composite"/>
</dbReference>
<keyword evidence="1" id="KW-0472">Membrane</keyword>
<dbReference type="Pfam" id="PF07969">
    <property type="entry name" value="Amidohydro_3"/>
    <property type="match status" value="1"/>
</dbReference>
<dbReference type="InterPro" id="IPR013108">
    <property type="entry name" value="Amidohydro_3"/>
</dbReference>
<dbReference type="InterPro" id="IPR033932">
    <property type="entry name" value="YtcJ-like"/>
</dbReference>
<evidence type="ECO:0000259" key="2">
    <source>
        <dbReference type="Pfam" id="PF07969"/>
    </source>
</evidence>
<dbReference type="SUPFAM" id="SSF51338">
    <property type="entry name" value="Composite domain of metallo-dependent hydrolases"/>
    <property type="match status" value="1"/>
</dbReference>
<dbReference type="SUPFAM" id="SSF51556">
    <property type="entry name" value="Metallo-dependent hydrolases"/>
    <property type="match status" value="1"/>
</dbReference>
<dbReference type="GO" id="GO:0016810">
    <property type="term" value="F:hydrolase activity, acting on carbon-nitrogen (but not peptide) bonds"/>
    <property type="evidence" value="ECO:0007669"/>
    <property type="project" value="InterPro"/>
</dbReference>
<keyword evidence="1" id="KW-1133">Transmembrane helix</keyword>
<dbReference type="InterPro" id="IPR032466">
    <property type="entry name" value="Metal_Hydrolase"/>
</dbReference>
<evidence type="ECO:0000313" key="4">
    <source>
        <dbReference type="Proteomes" id="UP000003678"/>
    </source>
</evidence>
<protein>
    <submittedName>
        <fullName evidence="3">Exoenzyme regulatory protein aepA</fullName>
    </submittedName>
</protein>
<comment type="caution">
    <text evidence="3">The sequence shown here is derived from an EMBL/GenBank/DDBJ whole genome shotgun (WGS) entry which is preliminary data.</text>
</comment>
<keyword evidence="1" id="KW-0812">Transmembrane</keyword>
<sequence length="627" mass="68794">MRCAWYKSLVRRQLREMVFIVLAVITRWSLAWMSPVPGNGRGLSMLYRKLIFLIIIAFSASLSTQSAIAESIERILFNGRIFTANSEQPLAQAMAIKDGYIFAVGSNEEILTYKTANTELLDLQNKWVLPGLIDAHSHAIIGALAELSPNLQDEVVDLATLKQRIEGWFKQSGHGSGQPFVVFGANPALWSDPQILADIFNKNRWKTQPLLLMGSDLHTAWANGAMLHIAGIDDAYVQNLSDHQRHIIGVTSKGSPDGVLIDAGVDLVTVHFPKPDDEMLLKAGQYAVHMNNSYRITGWMDPAANAGPGEALFSRKPASLGTGILPAYKLLAEKGQLTAHVAALLVASPLSDAADLERLDTVRQQFAAVPNLTMPGIKIFADGVLEFPAQSAALLGHYKNSGKQGEMLLTAEGLKNLVDAADEKGMLVHIHALGDRAVKQSLDAFEIARKKRNSGISHSITHLQLVDPNDYPRFAALNIMPVMQLHWAEMDNYLLDLVKPFINETDFWGQYPARSLQKNGAVIAGASDWPISTANPWEAMHHAMTREGPDGGLNKAERLDLNTMLLAYTIHAAKAAGIDDKAGSLTKGKQADFIIVDRDIFNVSYDLFKNTKVLQTYFAGKLVYSLN</sequence>
<organism evidence="3 4">
    <name type="scientific">Brucella ceti str. Cudo</name>
    <dbReference type="NCBI Taxonomy" id="595497"/>
    <lineage>
        <taxon>Bacteria</taxon>
        <taxon>Pseudomonadati</taxon>
        <taxon>Pseudomonadota</taxon>
        <taxon>Alphaproteobacteria</taxon>
        <taxon>Hyphomicrobiales</taxon>
        <taxon>Brucellaceae</taxon>
        <taxon>Brucella/Ochrobactrum group</taxon>
        <taxon>Brucella</taxon>
    </lineage>
</organism>
<dbReference type="Gene3D" id="3.20.20.140">
    <property type="entry name" value="Metal-dependent hydrolases"/>
    <property type="match status" value="1"/>
</dbReference>
<gene>
    <name evidence="3" type="ORF">BCETI_7000517</name>
</gene>
<dbReference type="PANTHER" id="PTHR22642:SF2">
    <property type="entry name" value="PROTEIN LONG AFTER FAR-RED 3"/>
    <property type="match status" value="1"/>
</dbReference>
<dbReference type="CDD" id="cd01300">
    <property type="entry name" value="YtcJ_like"/>
    <property type="match status" value="1"/>
</dbReference>
<reference evidence="3 4" key="1">
    <citation type="submission" date="2009-03" db="EMBL/GenBank/DDBJ databases">
        <authorList>
            <person name="Setubal J.C."/>
            <person name="Boyle S."/>
            <person name="Crasta O.R."/>
            <person name="Gillespie J.J."/>
            <person name="Kenyon R.W."/>
            <person name="Lu J."/>
            <person name="Mane S."/>
            <person name="Nagrani S."/>
            <person name="Shallom J.M."/>
            <person name="Shallom S."/>
            <person name="Shukla M."/>
            <person name="Snyder E.E."/>
            <person name="Sobral B.W."/>
            <person name="Wattam A.R."/>
            <person name="Will R."/>
            <person name="Williams K."/>
            <person name="Yoo H."/>
            <person name="Bruce D.H."/>
            <person name="Detter C."/>
            <person name="Munk C."/>
            <person name="Brettin T.S."/>
            <person name="Ficht T."/>
        </authorList>
    </citation>
    <scope>NUCLEOTIDE SEQUENCE [LARGE SCALE GENOMIC DNA]</scope>
    <source>
        <strain evidence="3 4">Cudo</strain>
    </source>
</reference>
<proteinExistence type="predicted"/>
<dbReference type="AlphaFoldDB" id="C0GB29"/>
<evidence type="ECO:0000256" key="1">
    <source>
        <dbReference type="SAM" id="Phobius"/>
    </source>
</evidence>
<evidence type="ECO:0000313" key="3">
    <source>
        <dbReference type="EMBL" id="EEH13047.1"/>
    </source>
</evidence>
<dbReference type="Gene3D" id="3.10.310.70">
    <property type="match status" value="1"/>
</dbReference>
<name>C0GB29_9HYPH</name>
<feature type="transmembrane region" description="Helical" evidence="1">
    <location>
        <begin position="50"/>
        <end position="68"/>
    </location>
</feature>
<accession>C0GB29</accession>
<feature type="domain" description="Amidohydrolase 3" evidence="2">
    <location>
        <begin position="120"/>
        <end position="624"/>
    </location>
</feature>
<dbReference type="Proteomes" id="UP000003678">
    <property type="component" value="Unassembled WGS sequence"/>
</dbReference>
<dbReference type="EMBL" id="ACJD01000007">
    <property type="protein sequence ID" value="EEH13047.1"/>
    <property type="molecule type" value="Genomic_DNA"/>
</dbReference>